<evidence type="ECO:0000313" key="3">
    <source>
        <dbReference type="Proteomes" id="UP000016361"/>
    </source>
</evidence>
<accession>S4NT72</accession>
<proteinExistence type="predicted"/>
<dbReference type="EMBL" id="BASH01000005">
    <property type="protein sequence ID" value="GAD17148.1"/>
    <property type="molecule type" value="Genomic_DNA"/>
</dbReference>
<protein>
    <submittedName>
        <fullName evidence="2">Uncharacterized protein</fullName>
    </submittedName>
</protein>
<feature type="region of interest" description="Disordered" evidence="1">
    <location>
        <begin position="23"/>
        <end position="47"/>
    </location>
</feature>
<comment type="caution">
    <text evidence="2">The sequence shown here is derived from an EMBL/GenBank/DDBJ whole genome shotgun (WGS) entry which is preliminary data.</text>
</comment>
<dbReference type="Proteomes" id="UP000016361">
    <property type="component" value="Unassembled WGS sequence"/>
</dbReference>
<evidence type="ECO:0000313" key="2">
    <source>
        <dbReference type="EMBL" id="GAD17148.1"/>
    </source>
</evidence>
<dbReference type="AlphaFoldDB" id="S4NT72"/>
<reference evidence="3" key="1">
    <citation type="journal article" date="2013" name="Genome Announc.">
        <title>Draft Genome Sequence of D-Branched-Chain Amino Acid Producer Lactobacillus otakiensis JCM 15040T, Isolated from a Traditional Japanese Pickle.</title>
        <authorList>
            <person name="Doi K."/>
            <person name="Mori K."/>
            <person name="Mutaguchi Y."/>
            <person name="Tashiro K."/>
            <person name="Fujino Y."/>
            <person name="Ohmori T."/>
            <person name="Kuhara S."/>
            <person name="Ohshima T."/>
        </authorList>
    </citation>
    <scope>NUCLEOTIDE SEQUENCE [LARGE SCALE GENOMIC DNA]</scope>
    <source>
        <strain evidence="3">JCM 15040</strain>
    </source>
</reference>
<evidence type="ECO:0000256" key="1">
    <source>
        <dbReference type="SAM" id="MobiDB-lite"/>
    </source>
</evidence>
<organism evidence="2 3">
    <name type="scientific">Lentilactobacillus otakiensis DSM 19908 = JCM 15040</name>
    <dbReference type="NCBI Taxonomy" id="1423780"/>
    <lineage>
        <taxon>Bacteria</taxon>
        <taxon>Bacillati</taxon>
        <taxon>Bacillota</taxon>
        <taxon>Bacilli</taxon>
        <taxon>Lactobacillales</taxon>
        <taxon>Lactobacillaceae</taxon>
        <taxon>Lentilactobacillus</taxon>
    </lineage>
</organism>
<gene>
    <name evidence="2" type="ORF">LOT_1686</name>
</gene>
<keyword evidence="3" id="KW-1185">Reference proteome</keyword>
<sequence>MVNIAAADLIVDGLQRTKINNQADRQDQLKSEWAIQRADPGRGQAAL</sequence>
<name>S4NT72_9LACO</name>